<dbReference type="Proteomes" id="UP000218811">
    <property type="component" value="Unassembled WGS sequence"/>
</dbReference>
<organism evidence="2 3">
    <name type="scientific">Wolfiporia cocos (strain MD-104)</name>
    <name type="common">Brown rot fungus</name>
    <dbReference type="NCBI Taxonomy" id="742152"/>
    <lineage>
        <taxon>Eukaryota</taxon>
        <taxon>Fungi</taxon>
        <taxon>Dikarya</taxon>
        <taxon>Basidiomycota</taxon>
        <taxon>Agaricomycotina</taxon>
        <taxon>Agaricomycetes</taxon>
        <taxon>Polyporales</taxon>
        <taxon>Phaeolaceae</taxon>
        <taxon>Wolfiporia</taxon>
    </lineage>
</organism>
<feature type="compositionally biased region" description="Basic and acidic residues" evidence="1">
    <location>
        <begin position="1"/>
        <end position="14"/>
    </location>
</feature>
<dbReference type="AlphaFoldDB" id="A0A2H3JPZ3"/>
<proteinExistence type="predicted"/>
<reference evidence="2 3" key="1">
    <citation type="journal article" date="2012" name="Science">
        <title>The Paleozoic origin of enzymatic lignin decomposition reconstructed from 31 fungal genomes.</title>
        <authorList>
            <person name="Floudas D."/>
            <person name="Binder M."/>
            <person name="Riley R."/>
            <person name="Barry K."/>
            <person name="Blanchette R.A."/>
            <person name="Henrissat B."/>
            <person name="Martinez A.T."/>
            <person name="Otillar R."/>
            <person name="Spatafora J.W."/>
            <person name="Yadav J.S."/>
            <person name="Aerts A."/>
            <person name="Benoit I."/>
            <person name="Boyd A."/>
            <person name="Carlson A."/>
            <person name="Copeland A."/>
            <person name="Coutinho P.M."/>
            <person name="de Vries R.P."/>
            <person name="Ferreira P."/>
            <person name="Findley K."/>
            <person name="Foster B."/>
            <person name="Gaskell J."/>
            <person name="Glotzer D."/>
            <person name="Gorecki P."/>
            <person name="Heitman J."/>
            <person name="Hesse C."/>
            <person name="Hori C."/>
            <person name="Igarashi K."/>
            <person name="Jurgens J.A."/>
            <person name="Kallen N."/>
            <person name="Kersten P."/>
            <person name="Kohler A."/>
            <person name="Kuees U."/>
            <person name="Kumar T.K.A."/>
            <person name="Kuo A."/>
            <person name="LaButti K."/>
            <person name="Larrondo L.F."/>
            <person name="Lindquist E."/>
            <person name="Ling A."/>
            <person name="Lombard V."/>
            <person name="Lucas S."/>
            <person name="Lundell T."/>
            <person name="Martin R."/>
            <person name="McLaughlin D.J."/>
            <person name="Morgenstern I."/>
            <person name="Morin E."/>
            <person name="Murat C."/>
            <person name="Nagy L.G."/>
            <person name="Nolan M."/>
            <person name="Ohm R.A."/>
            <person name="Patyshakuliyeva A."/>
            <person name="Rokas A."/>
            <person name="Ruiz-Duenas F.J."/>
            <person name="Sabat G."/>
            <person name="Salamov A."/>
            <person name="Samejima M."/>
            <person name="Schmutz J."/>
            <person name="Slot J.C."/>
            <person name="St John F."/>
            <person name="Stenlid J."/>
            <person name="Sun H."/>
            <person name="Sun S."/>
            <person name="Syed K."/>
            <person name="Tsang A."/>
            <person name="Wiebenga A."/>
            <person name="Young D."/>
            <person name="Pisabarro A."/>
            <person name="Eastwood D.C."/>
            <person name="Martin F."/>
            <person name="Cullen D."/>
            <person name="Grigoriev I.V."/>
            <person name="Hibbett D.S."/>
        </authorList>
    </citation>
    <scope>NUCLEOTIDE SEQUENCE [LARGE SCALE GENOMIC DNA]</scope>
    <source>
        <strain evidence="2 3">MD-104</strain>
    </source>
</reference>
<evidence type="ECO:0000313" key="2">
    <source>
        <dbReference type="EMBL" id="PCH41983.1"/>
    </source>
</evidence>
<evidence type="ECO:0000256" key="1">
    <source>
        <dbReference type="SAM" id="MobiDB-lite"/>
    </source>
</evidence>
<dbReference type="EMBL" id="KB468124">
    <property type="protein sequence ID" value="PCH41983.1"/>
    <property type="molecule type" value="Genomic_DNA"/>
</dbReference>
<sequence>MNTTEGSRDVEERQALTSDGSSAIRLQSQTPIVPAIVVHPSDAPSGRGRSISRISRVFSRRRHSDGHARTASSLTPRALSPTVDGPSSSGRSSSVQSEPASPYHKGEDGQNAIQADTSNLSSKKKRLLSDQNVDDALAVARDLVKCLGACASLIPNVTGFDTAMSGLEAILAGVAEARDNAKAVQKVTDNVNELVEAIISTYEQVSGRKIYMGSVTALTNTAAEDSSVSLTEGLEAIAASCGNYKLYSIDALQDAMNQLSIKVGGLKEQASIITKSRWLTQVVRSKSNTAKLEEIGQSIRDARDEFQVYYAATLYALPYHSSGCCRHVQ</sequence>
<accession>A0A2H3JPZ3</accession>
<name>A0A2H3JPZ3_WOLCO</name>
<feature type="region of interest" description="Disordered" evidence="1">
    <location>
        <begin position="1"/>
        <end position="112"/>
    </location>
</feature>
<gene>
    <name evidence="2" type="ORF">WOLCODRAFT_143818</name>
</gene>
<protein>
    <submittedName>
        <fullName evidence="2">Uncharacterized protein</fullName>
    </submittedName>
</protein>
<feature type="compositionally biased region" description="Low complexity" evidence="1">
    <location>
        <begin position="87"/>
        <end position="97"/>
    </location>
</feature>
<feature type="compositionally biased region" description="Low complexity" evidence="1">
    <location>
        <begin position="45"/>
        <end position="57"/>
    </location>
</feature>
<feature type="compositionally biased region" description="Polar residues" evidence="1">
    <location>
        <begin position="15"/>
        <end position="31"/>
    </location>
</feature>
<keyword evidence="3" id="KW-1185">Reference proteome</keyword>
<evidence type="ECO:0000313" key="3">
    <source>
        <dbReference type="Proteomes" id="UP000218811"/>
    </source>
</evidence>